<dbReference type="RefSeq" id="WP_309805202.1">
    <property type="nucleotide sequence ID" value="NZ_JAVDRD010000005.1"/>
</dbReference>
<dbReference type="InterPro" id="IPR016039">
    <property type="entry name" value="Thiolase-like"/>
</dbReference>
<evidence type="ECO:0000259" key="1">
    <source>
        <dbReference type="Pfam" id="PF22691"/>
    </source>
</evidence>
<dbReference type="Pfam" id="PF22691">
    <property type="entry name" value="Thiolase_C_1"/>
    <property type="match status" value="1"/>
</dbReference>
<dbReference type="PANTHER" id="PTHR42870:SF1">
    <property type="entry name" value="NON-SPECIFIC LIPID-TRANSFER PROTEIN-LIKE 2"/>
    <property type="match status" value="1"/>
</dbReference>
<protein>
    <submittedName>
        <fullName evidence="2">Acetyl-CoA acetyltransferase</fullName>
    </submittedName>
</protein>
<reference evidence="2 3" key="1">
    <citation type="submission" date="2023-07" db="EMBL/GenBank/DDBJ databases">
        <title>Sorghum-associated microbial communities from plants grown in Nebraska, USA.</title>
        <authorList>
            <person name="Schachtman D."/>
        </authorList>
    </citation>
    <scope>NUCLEOTIDE SEQUENCE [LARGE SCALE GENOMIC DNA]</scope>
    <source>
        <strain evidence="2 3">DS1027</strain>
    </source>
</reference>
<feature type="domain" description="Thiolase C-terminal" evidence="1">
    <location>
        <begin position="271"/>
        <end position="378"/>
    </location>
</feature>
<evidence type="ECO:0000313" key="2">
    <source>
        <dbReference type="EMBL" id="MDR6511288.1"/>
    </source>
</evidence>
<comment type="caution">
    <text evidence="2">The sequence shown here is derived from an EMBL/GenBank/DDBJ whole genome shotgun (WGS) entry which is preliminary data.</text>
</comment>
<dbReference type="InterPro" id="IPR002155">
    <property type="entry name" value="Thiolase"/>
</dbReference>
<dbReference type="PANTHER" id="PTHR42870">
    <property type="entry name" value="ACETYL-COA C-ACETYLTRANSFERASE"/>
    <property type="match status" value="1"/>
</dbReference>
<keyword evidence="3" id="KW-1185">Reference proteome</keyword>
<sequence length="393" mass="41575">MSSSTKRSRMAYDGVVVAAPITVPYQRFSSEPAHGWAGAALRALARETALGPRDLDGFSFSSFSAGPDTAVGLVQHLGLMPRWLDHVPTGGASGVMALRRAARAVQCGDAAIVACVAADTNQIDSFRHTLATFSRFSQDAVYPYGFGGPNATFALITQAYMHEHGVTRADFGRICLAQRANAGSNPLALQRSPLDLETYLAARPIADPVHLFDCVMPCAGAEAFVVTTPEIAAARGWPAARIMATIERHNAYPDDLVQRRGGWAMDVDELWAMAGIGPGDIDCLQAYDDYPVIVAMQLEDLGFCPPGTIARFLRETHFGIDGTLPLNTNGGQLSAGQAGAAGGYQNLTEGLRQILHCPLGAQVPGARRAAISGFGLVNYDRGVCTAAAVIEAL</sequence>
<dbReference type="InterPro" id="IPR055140">
    <property type="entry name" value="Thiolase_C_2"/>
</dbReference>
<dbReference type="CDD" id="cd00829">
    <property type="entry name" value="SCP-x_thiolase"/>
    <property type="match status" value="1"/>
</dbReference>
<dbReference type="Gene3D" id="3.40.47.10">
    <property type="match status" value="1"/>
</dbReference>
<dbReference type="SUPFAM" id="SSF53901">
    <property type="entry name" value="Thiolase-like"/>
    <property type="match status" value="1"/>
</dbReference>
<name>A0ABU1MMB4_9SPHN</name>
<proteinExistence type="predicted"/>
<dbReference type="EMBL" id="JAVDRD010000005">
    <property type="protein sequence ID" value="MDR6511288.1"/>
    <property type="molecule type" value="Genomic_DNA"/>
</dbReference>
<accession>A0ABU1MMB4</accession>
<dbReference type="PIRSF" id="PIRSF000429">
    <property type="entry name" value="Ac-CoA_Ac_transf"/>
    <property type="match status" value="1"/>
</dbReference>
<gene>
    <name evidence="2" type="ORF">J2792_002160</name>
</gene>
<evidence type="ECO:0000313" key="3">
    <source>
        <dbReference type="Proteomes" id="UP001184150"/>
    </source>
</evidence>
<organism evidence="2 3">
    <name type="scientific">Novosphingobium capsulatum</name>
    <dbReference type="NCBI Taxonomy" id="13688"/>
    <lineage>
        <taxon>Bacteria</taxon>
        <taxon>Pseudomonadati</taxon>
        <taxon>Pseudomonadota</taxon>
        <taxon>Alphaproteobacteria</taxon>
        <taxon>Sphingomonadales</taxon>
        <taxon>Sphingomonadaceae</taxon>
        <taxon>Novosphingobium</taxon>
    </lineage>
</organism>
<dbReference type="Proteomes" id="UP001184150">
    <property type="component" value="Unassembled WGS sequence"/>
</dbReference>